<name>Q8ERW4_OCEIH</name>
<feature type="transmembrane region" description="Helical" evidence="1">
    <location>
        <begin position="341"/>
        <end position="362"/>
    </location>
</feature>
<keyword evidence="1" id="KW-1133">Transmembrane helix</keyword>
<protein>
    <submittedName>
        <fullName evidence="3">Hypothetical conserved protein</fullName>
    </submittedName>
</protein>
<keyword evidence="4" id="KW-1185">Reference proteome</keyword>
<dbReference type="OrthoDB" id="9807744at2"/>
<gene>
    <name evidence="3" type="ordered locus">OB1183</name>
</gene>
<dbReference type="HOGENOM" id="CLU_039610_0_0_9"/>
<feature type="transmembrane region" description="Helical" evidence="1">
    <location>
        <begin position="55"/>
        <end position="78"/>
    </location>
</feature>
<feature type="transmembrane region" description="Helical" evidence="1">
    <location>
        <begin position="121"/>
        <end position="138"/>
    </location>
</feature>
<dbReference type="InterPro" id="IPR052529">
    <property type="entry name" value="Bact_Transport_Assoc"/>
</dbReference>
<dbReference type="STRING" id="221109.gene:10733422"/>
<dbReference type="KEGG" id="oih:OB1183"/>
<accession>Q8ERW4</accession>
<feature type="transmembrane region" description="Helical" evidence="1">
    <location>
        <begin position="244"/>
        <end position="263"/>
    </location>
</feature>
<dbReference type="Pfam" id="PF04235">
    <property type="entry name" value="DUF418"/>
    <property type="match status" value="1"/>
</dbReference>
<reference evidence="3 4" key="2">
    <citation type="journal article" date="2002" name="Nucleic Acids Res.">
        <title>Genome sequence of Oceanobacillus iheyensis isolated from the Iheya Ridge and its unexpected adaptive capabilities to extreme environments.</title>
        <authorList>
            <person name="Takami H."/>
            <person name="Takaki Y."/>
            <person name="Uchiyama I."/>
        </authorList>
    </citation>
    <scope>NUCLEOTIDE SEQUENCE [LARGE SCALE GENOMIC DNA]</scope>
    <source>
        <strain evidence="4">DSM 14371 / CIP 107618 / JCM 11309 / KCTC 3954 / HTE831</strain>
    </source>
</reference>
<dbReference type="PANTHER" id="PTHR30590">
    <property type="entry name" value="INNER MEMBRANE PROTEIN"/>
    <property type="match status" value="1"/>
</dbReference>
<keyword evidence="1" id="KW-0472">Membrane</keyword>
<dbReference type="PANTHER" id="PTHR30590:SF2">
    <property type="entry name" value="INNER MEMBRANE PROTEIN"/>
    <property type="match status" value="1"/>
</dbReference>
<feature type="transmembrane region" description="Helical" evidence="1">
    <location>
        <begin position="205"/>
        <end position="223"/>
    </location>
</feature>
<proteinExistence type="predicted"/>
<dbReference type="AlphaFoldDB" id="Q8ERW4"/>
<evidence type="ECO:0000313" key="3">
    <source>
        <dbReference type="EMBL" id="BAC13139.1"/>
    </source>
</evidence>
<feature type="transmembrane region" description="Helical" evidence="1">
    <location>
        <begin position="314"/>
        <end position="335"/>
    </location>
</feature>
<reference evidence="3 4" key="1">
    <citation type="journal article" date="2001" name="FEMS Microbiol. Lett.">
        <title>Oceanobacillus iheyensis gen. nov., sp. nov., a deep-sea extremely halotolerant and alkaliphilic species isolated from a depth of 1050 m on the Iheya Ridge.</title>
        <authorList>
            <person name="Lu J."/>
            <person name="Nogi Y."/>
            <person name="Takami H."/>
        </authorList>
    </citation>
    <scope>NUCLEOTIDE SEQUENCE [LARGE SCALE GENOMIC DNA]</scope>
    <source>
        <strain evidence="4">DSM 14371 / CIP 107618 / JCM 11309 / KCTC 3954 / HTE831</strain>
    </source>
</reference>
<feature type="transmembrane region" description="Helical" evidence="1">
    <location>
        <begin position="143"/>
        <end position="163"/>
    </location>
</feature>
<organism evidence="3 4">
    <name type="scientific">Oceanobacillus iheyensis (strain DSM 14371 / CIP 107618 / JCM 11309 / KCTC 3954 / HTE831)</name>
    <dbReference type="NCBI Taxonomy" id="221109"/>
    <lineage>
        <taxon>Bacteria</taxon>
        <taxon>Bacillati</taxon>
        <taxon>Bacillota</taxon>
        <taxon>Bacilli</taxon>
        <taxon>Bacillales</taxon>
        <taxon>Bacillaceae</taxon>
        <taxon>Oceanobacillus</taxon>
    </lineage>
</organism>
<dbReference type="eggNOG" id="COG2311">
    <property type="taxonomic scope" value="Bacteria"/>
</dbReference>
<keyword evidence="1" id="KW-0812">Transmembrane</keyword>
<evidence type="ECO:0000313" key="4">
    <source>
        <dbReference type="Proteomes" id="UP000000822"/>
    </source>
</evidence>
<evidence type="ECO:0000256" key="1">
    <source>
        <dbReference type="SAM" id="Phobius"/>
    </source>
</evidence>
<feature type="domain" description="DUF418" evidence="2">
    <location>
        <begin position="226"/>
        <end position="381"/>
    </location>
</feature>
<dbReference type="Proteomes" id="UP000000822">
    <property type="component" value="Chromosome"/>
</dbReference>
<dbReference type="EMBL" id="BA000028">
    <property type="protein sequence ID" value="BAC13139.1"/>
    <property type="molecule type" value="Genomic_DNA"/>
</dbReference>
<feature type="transmembrane region" description="Helical" evidence="1">
    <location>
        <begin position="98"/>
        <end position="115"/>
    </location>
</feature>
<sequence>MSTYPIKDSQRLNWIDAARGFAIFGIFMVNIGAFSAPYFLYGGETEIWTSKMDSLILFIMDVFFQASFYTLFSILFGFGIQLQKDRLVEKGISVNRFFIRRLTVLTIIGLIHAIGIWHGDILFTYGVVGFLLLVYFNVKDRTIVVNIISLLGVFVGLFTLLMYQVRDYLDTANQGLIIQAMNNYSSDSLSRIWEQNLHDWQLSNGGINILFLAGVILPMFLIGMYAARKKWFHHPEKYQQKLTVIWFISFIGFIVLKLGPYLFGNPSWFSYVQDNIGGAASAIFYVTSITLLWKKEWFRQLMVPLQAVGKMAMTNYLCQSIISFWLFYGVGFGLYGKIDPLIQLVLVIVIFILQMIASVWWMKKFRFGPFEWLWRTLTYGKKQPFRRET</sequence>
<feature type="transmembrane region" description="Helical" evidence="1">
    <location>
        <begin position="21"/>
        <end position="40"/>
    </location>
</feature>
<feature type="transmembrane region" description="Helical" evidence="1">
    <location>
        <begin position="275"/>
        <end position="293"/>
    </location>
</feature>
<evidence type="ECO:0000259" key="2">
    <source>
        <dbReference type="Pfam" id="PF04235"/>
    </source>
</evidence>
<dbReference type="PhylomeDB" id="Q8ERW4"/>
<dbReference type="InterPro" id="IPR007349">
    <property type="entry name" value="DUF418"/>
</dbReference>
<dbReference type="RefSeq" id="WP_011065582.1">
    <property type="nucleotide sequence ID" value="NC_004193.1"/>
</dbReference>